<keyword evidence="2" id="KW-1185">Reference proteome</keyword>
<dbReference type="Proteomes" id="UP001060112">
    <property type="component" value="Chromosome"/>
</dbReference>
<dbReference type="EMBL" id="CP101620">
    <property type="protein sequence ID" value="UTY39377.1"/>
    <property type="molecule type" value="Genomic_DNA"/>
</dbReference>
<accession>A0ABY5I607</accession>
<evidence type="ECO:0000313" key="2">
    <source>
        <dbReference type="Proteomes" id="UP001060112"/>
    </source>
</evidence>
<gene>
    <name evidence="1" type="ORF">NMU03_00655</name>
</gene>
<sequence length="334" mass="37666">MAIEFTYTDKNYTELGYILKGSVDIENGKYEVASNDFEITLNKQNWDTQFNKGSIFFSNDSEYGGIIDSMKVETSKNTVILKGPTFRGLLEKEYIQPPNGQSHLVLNKEANTAIQDLVSGRFDDLYVVDNVGLSDITVNYQIRDYNLLEALENMLYRADIPSRLDIKFYDGKVHLQALPIIDLSELLQVDDSYGISMTVETPNSSYNHILCLGKGEMTERLRINLYLKSDGTWTTTESEAAYTGLNRNSYKYEDTNQEDATELTNSAIKKVAEENGTNNVSIDFTSDDAELFDIVGAKEEITGISFKEQITKKILRATLNGNIQSIKIEYKVGD</sequence>
<name>A0ABY5I607_9FIRM</name>
<evidence type="ECO:0000313" key="1">
    <source>
        <dbReference type="EMBL" id="UTY39377.1"/>
    </source>
</evidence>
<reference evidence="1" key="1">
    <citation type="submission" date="2022-07" db="EMBL/GenBank/DDBJ databases">
        <title>Faecal culturing of patients with breast cancer.</title>
        <authorList>
            <person name="Teng N.M.Y."/>
            <person name="Kiu R."/>
            <person name="Evans R."/>
            <person name="Baker D.J."/>
            <person name="Zenner C."/>
            <person name="Robinson S.D."/>
            <person name="Hall L.J."/>
        </authorList>
    </citation>
    <scope>NUCLEOTIDE SEQUENCE</scope>
    <source>
        <strain evidence="1">LH1062</strain>
    </source>
</reference>
<organism evidence="1 2">
    <name type="scientific">Allocoprobacillus halotolerans</name>
    <dbReference type="NCBI Taxonomy" id="2944914"/>
    <lineage>
        <taxon>Bacteria</taxon>
        <taxon>Bacillati</taxon>
        <taxon>Bacillota</taxon>
        <taxon>Erysipelotrichia</taxon>
        <taxon>Erysipelotrichales</taxon>
        <taxon>Erysipelotrichaceae</taxon>
        <taxon>Allocoprobacillus</taxon>
    </lineage>
</organism>
<proteinExistence type="predicted"/>
<dbReference type="RefSeq" id="WP_290140431.1">
    <property type="nucleotide sequence ID" value="NZ_CP101620.1"/>
</dbReference>
<protein>
    <submittedName>
        <fullName evidence="1">Siphovirus ReqiPepy6 Gp37-like family protein</fullName>
    </submittedName>
</protein>